<evidence type="ECO:0000256" key="7">
    <source>
        <dbReference type="SAM" id="Phobius"/>
    </source>
</evidence>
<dbReference type="PANTHER" id="PTHR45662">
    <property type="entry name" value="PHOSPHATIDYLINOSITIDE PHOSPHATASE SAC1"/>
    <property type="match status" value="1"/>
</dbReference>
<evidence type="ECO:0000256" key="2">
    <source>
        <dbReference type="ARBA" id="ARBA00036631"/>
    </source>
</evidence>
<evidence type="ECO:0000259" key="8">
    <source>
        <dbReference type="PROSITE" id="PS50275"/>
    </source>
</evidence>
<comment type="catalytic activity">
    <reaction evidence="2">
        <text>a 1,2-diacyl-sn-glycero-3-phospho-(1D-myo-inositol-3-phosphate) + H2O = a 1,2-diacyl-sn-glycero-3-phospho-(1D-myo-inositol) + phosphate</text>
        <dbReference type="Rhea" id="RHEA:12316"/>
        <dbReference type="ChEBI" id="CHEBI:15377"/>
        <dbReference type="ChEBI" id="CHEBI:43474"/>
        <dbReference type="ChEBI" id="CHEBI:57880"/>
        <dbReference type="ChEBI" id="CHEBI:58088"/>
        <dbReference type="EC" id="3.1.3.64"/>
    </reaction>
    <physiologicalReaction direction="left-to-right" evidence="2">
        <dbReference type="Rhea" id="RHEA:12317"/>
    </physiologicalReaction>
</comment>
<dbReference type="OMA" id="ITKAQPV"/>
<dbReference type="GO" id="GO:0005783">
    <property type="term" value="C:endoplasmic reticulum"/>
    <property type="evidence" value="ECO:0007669"/>
    <property type="project" value="TreeGrafter"/>
</dbReference>
<dbReference type="EMBL" id="KE525369">
    <property type="protein sequence ID" value="KFB52105.1"/>
    <property type="molecule type" value="Genomic_DNA"/>
</dbReference>
<dbReference type="EMBL" id="ATLV01025075">
    <property type="status" value="NOT_ANNOTATED_CDS"/>
    <property type="molecule type" value="Genomic_DNA"/>
</dbReference>
<dbReference type="OrthoDB" id="405996at2759"/>
<dbReference type="AlphaFoldDB" id="A0A084WPG1"/>
<dbReference type="VEuPathDB" id="VectorBase:ASIC020420"/>
<evidence type="ECO:0000256" key="1">
    <source>
        <dbReference type="ARBA" id="ARBA00013038"/>
    </source>
</evidence>
<evidence type="ECO:0000313" key="9">
    <source>
        <dbReference type="EMBL" id="KFB52105.1"/>
    </source>
</evidence>
<feature type="transmembrane region" description="Helical" evidence="7">
    <location>
        <begin position="557"/>
        <end position="578"/>
    </location>
</feature>
<dbReference type="Pfam" id="PF02383">
    <property type="entry name" value="Syja_N"/>
    <property type="match status" value="1"/>
</dbReference>
<dbReference type="GO" id="GO:0043812">
    <property type="term" value="F:phosphatidylinositol-4-phosphate phosphatase activity"/>
    <property type="evidence" value="ECO:0007669"/>
    <property type="project" value="TreeGrafter"/>
</dbReference>
<keyword evidence="7" id="KW-1133">Transmembrane helix</keyword>
<evidence type="ECO:0000256" key="6">
    <source>
        <dbReference type="ARBA" id="ARBA00041911"/>
    </source>
</evidence>
<proteinExistence type="predicted"/>
<dbReference type="EnsemblMetazoa" id="ASIC020420-RA">
    <property type="protein sequence ID" value="ASIC020420-PA"/>
    <property type="gene ID" value="ASIC020420"/>
</dbReference>
<dbReference type="GO" id="GO:0004438">
    <property type="term" value="F:phosphatidylinositol-3-phosphate phosphatase activity"/>
    <property type="evidence" value="ECO:0007669"/>
    <property type="project" value="UniProtKB-EC"/>
</dbReference>
<protein>
    <recommendedName>
        <fullName evidence="4">Phosphatidylinositol-3-phosphatase SAC1</fullName>
        <ecNumber evidence="1">3.1.3.64</ecNumber>
    </recommendedName>
    <alternativeName>
        <fullName evidence="6">Phosphatidylinositol-4-phosphate phosphatase</fullName>
    </alternativeName>
    <alternativeName>
        <fullName evidence="5">Suppressor of actin mutations 1-like protein</fullName>
    </alternativeName>
</protein>
<sequence length="596" mass="68093">MEQPIYDDLRLYITPDRFYIEPQGVENEFIIIERLNGAITLHKSDSKEQIPLHGYDTKNICGVLGMIRLISGMYLVVVTHRIFVGLIDDKPIWQMAGFDLISLAPTLTHLSEEQKEQNSIYLSMVRQVLDTPFFYFSYSYDLTNTMQRTSAAPKGVEMESIMHRSDKRFVWNIGLVEQMAGALELARYTLPIIHGFVSINNVAINDRVVSWILVSRRSVEHAGTRLFCRGINSEGQVANYVETEQILITDEDKVSFVQTRGSIPLFWQQMPNLKYKPRPQLLTGGDHLIACSRHFDDQCRRYGAQVLINLIDHKGAEDVLEKAFDAAISTLANKKLTYVSFDFHQECKKMRYDRLSNLIWRIAKDQDNFGVYHASHSGLLYSVQRGVFRTNCIDCLDRTNVVQSMIARRSLEQTLQKLGILRPGEQCIDPASHFETIFKAVWADNADLISLQYSGTGALKTDFTRTGKRTFRGMMRDGLNSLTRYVKNNFNDGFRQDSIELFLGAYRVRDGEGLTFPSPLKNTDVSVDWRKGAILASVLFEIAMLFVVLLSPAEYDIVTGGLLLAWSVMIGFTGRYIVQHRDDFVDWPKLVPKKKK</sequence>
<evidence type="ECO:0000256" key="4">
    <source>
        <dbReference type="ARBA" id="ARBA00040795"/>
    </source>
</evidence>
<dbReference type="PANTHER" id="PTHR45662:SF2">
    <property type="entry name" value="PHOSPHATIDYLINOSITOL-3-PHOSPHATASE SAC1"/>
    <property type="match status" value="1"/>
</dbReference>
<reference evidence="9 11" key="1">
    <citation type="journal article" date="2014" name="BMC Genomics">
        <title>Genome sequence of Anopheles sinensis provides insight into genetics basis of mosquito competence for malaria parasites.</title>
        <authorList>
            <person name="Zhou D."/>
            <person name="Zhang D."/>
            <person name="Ding G."/>
            <person name="Shi L."/>
            <person name="Hou Q."/>
            <person name="Ye Y."/>
            <person name="Xu Y."/>
            <person name="Zhou H."/>
            <person name="Xiong C."/>
            <person name="Li S."/>
            <person name="Yu J."/>
            <person name="Hong S."/>
            <person name="Yu X."/>
            <person name="Zou P."/>
            <person name="Chen C."/>
            <person name="Chang X."/>
            <person name="Wang W."/>
            <person name="Lv Y."/>
            <person name="Sun Y."/>
            <person name="Ma L."/>
            <person name="Shen B."/>
            <person name="Zhu C."/>
        </authorList>
    </citation>
    <scope>NUCLEOTIDE SEQUENCE [LARGE SCALE GENOMIC DNA]</scope>
</reference>
<dbReference type="Proteomes" id="UP000030765">
    <property type="component" value="Unassembled WGS sequence"/>
</dbReference>
<evidence type="ECO:0000313" key="11">
    <source>
        <dbReference type="Proteomes" id="UP000030765"/>
    </source>
</evidence>
<dbReference type="InterPro" id="IPR002013">
    <property type="entry name" value="SAC_dom"/>
</dbReference>
<keyword evidence="7" id="KW-0812">Transmembrane</keyword>
<keyword evidence="11" id="KW-1185">Reference proteome</keyword>
<name>A0A084WPG1_ANOSI</name>
<gene>
    <name evidence="9" type="ORF">ZHAS_00020420</name>
</gene>
<evidence type="ECO:0000256" key="3">
    <source>
        <dbReference type="ARBA" id="ARBA00036807"/>
    </source>
</evidence>
<accession>A0A084WPG1</accession>
<dbReference type="STRING" id="74873.A0A084WPG1"/>
<feature type="domain" description="SAC" evidence="8">
    <location>
        <begin position="125"/>
        <end position="455"/>
    </location>
</feature>
<dbReference type="VEuPathDB" id="VectorBase:ASIS001089"/>
<feature type="transmembrane region" description="Helical" evidence="7">
    <location>
        <begin position="532"/>
        <end position="551"/>
    </location>
</feature>
<evidence type="ECO:0000256" key="5">
    <source>
        <dbReference type="ARBA" id="ARBA00041396"/>
    </source>
</evidence>
<keyword evidence="7" id="KW-0472">Membrane</keyword>
<dbReference type="PROSITE" id="PS50275">
    <property type="entry name" value="SAC"/>
    <property type="match status" value="1"/>
</dbReference>
<evidence type="ECO:0000313" key="10">
    <source>
        <dbReference type="EnsemblMetazoa" id="ASIC020420-PA"/>
    </source>
</evidence>
<comment type="catalytic activity">
    <reaction evidence="3">
        <text>a 1,2-diacyl-sn-glycero-3-phospho-(1D-myo-inositol 4-phosphate) + H2O = a 1,2-diacyl-sn-glycero-3-phospho-(1D-myo-inositol) + phosphate</text>
        <dbReference type="Rhea" id="RHEA:55652"/>
        <dbReference type="ChEBI" id="CHEBI:15377"/>
        <dbReference type="ChEBI" id="CHEBI:43474"/>
        <dbReference type="ChEBI" id="CHEBI:57880"/>
        <dbReference type="ChEBI" id="CHEBI:58178"/>
    </reaction>
    <physiologicalReaction direction="left-to-right" evidence="3">
        <dbReference type="Rhea" id="RHEA:55653"/>
    </physiologicalReaction>
</comment>
<reference evidence="10" key="2">
    <citation type="submission" date="2020-05" db="UniProtKB">
        <authorList>
            <consortium name="EnsemblMetazoa"/>
        </authorList>
    </citation>
    <scope>IDENTIFICATION</scope>
</reference>
<dbReference type="GO" id="GO:0046856">
    <property type="term" value="P:phosphatidylinositol dephosphorylation"/>
    <property type="evidence" value="ECO:0007669"/>
    <property type="project" value="TreeGrafter"/>
</dbReference>
<organism evidence="9">
    <name type="scientific">Anopheles sinensis</name>
    <name type="common">Mosquito</name>
    <dbReference type="NCBI Taxonomy" id="74873"/>
    <lineage>
        <taxon>Eukaryota</taxon>
        <taxon>Metazoa</taxon>
        <taxon>Ecdysozoa</taxon>
        <taxon>Arthropoda</taxon>
        <taxon>Hexapoda</taxon>
        <taxon>Insecta</taxon>
        <taxon>Pterygota</taxon>
        <taxon>Neoptera</taxon>
        <taxon>Endopterygota</taxon>
        <taxon>Diptera</taxon>
        <taxon>Nematocera</taxon>
        <taxon>Culicoidea</taxon>
        <taxon>Culicidae</taxon>
        <taxon>Anophelinae</taxon>
        <taxon>Anopheles</taxon>
    </lineage>
</organism>
<dbReference type="EC" id="3.1.3.64" evidence="1"/>